<feature type="compositionally biased region" description="Polar residues" evidence="1">
    <location>
        <begin position="8"/>
        <end position="21"/>
    </location>
</feature>
<feature type="domain" description="PiggyBac transposable element-derived protein" evidence="3">
    <location>
        <begin position="88"/>
        <end position="440"/>
    </location>
</feature>
<name>A0A1B6HI21_9HEMI</name>
<feature type="region of interest" description="Disordered" evidence="1">
    <location>
        <begin position="1"/>
        <end position="67"/>
    </location>
</feature>
<gene>
    <name evidence="5" type="ORF">g.32394</name>
    <name evidence="4" type="ORF">g.32395</name>
</gene>
<dbReference type="PANTHER" id="PTHR46599">
    <property type="entry name" value="PIGGYBAC TRANSPOSABLE ELEMENT-DERIVED PROTEIN 4"/>
    <property type="match status" value="1"/>
</dbReference>
<sequence length="542" mass="63295">MDLPPGTSGIQNRRQFVANSDSDYEDDPGVPGYAPDLDDEQYETDESEVEDPDYDVRPPQWSPQTIGMKDVPFTKEEKFLVPLPNEITPINFFLLLVDVIFLEGIVATTNRYALELFCGPTTTPGSRIHKWKDITVEDLKCFIGLLLHMGILQLPRIQDYWKTCKLFSTCFPKFMARDKFMLILRCINFERYPNPNNRASKVQFLIDYFNNKMDSIYYPQKKLCIDEGMVLWRGRLYFRQYIKGKRHKYGIKLYSLCDPHGLILRFFMYCGVLDDYGGKGHAANVVLKLMQGKLNCGHSLFMDNYYNSFTLASSLLRRNTYCTGTLRLDRKYVSPEVKSATLKKGETIARYAESVVVAKWKDKRVVSYISTEFENDMVNSINRGGLERLKPLPIVQYNHFMKGVDRSDQMMSYYPCERKTLRWYKKIFVHVIQMMLVNAHYLYNEVRTSSGENKMPLYDFRLEVIDKLLPDVPEPPRPLKRRRVPHVPSRITEKVACGKRSKQKRCRVCYANGRKKYVMWQCLECDGQPGLCVPHCFDQFHD</sequence>
<organism evidence="4">
    <name type="scientific">Homalodisca liturata</name>
    <dbReference type="NCBI Taxonomy" id="320908"/>
    <lineage>
        <taxon>Eukaryota</taxon>
        <taxon>Metazoa</taxon>
        <taxon>Ecdysozoa</taxon>
        <taxon>Arthropoda</taxon>
        <taxon>Hexapoda</taxon>
        <taxon>Insecta</taxon>
        <taxon>Pterygota</taxon>
        <taxon>Neoptera</taxon>
        <taxon>Paraneoptera</taxon>
        <taxon>Hemiptera</taxon>
        <taxon>Auchenorrhyncha</taxon>
        <taxon>Membracoidea</taxon>
        <taxon>Cicadellidae</taxon>
        <taxon>Cicadellinae</taxon>
        <taxon>Proconiini</taxon>
        <taxon>Homalodisca</taxon>
    </lineage>
</organism>
<evidence type="ECO:0000259" key="3">
    <source>
        <dbReference type="Pfam" id="PF13843"/>
    </source>
</evidence>
<dbReference type="InterPro" id="IPR032718">
    <property type="entry name" value="PGBD4_Znf_C"/>
</dbReference>
<dbReference type="EMBL" id="GECU01033435">
    <property type="protein sequence ID" value="JAS74271.1"/>
    <property type="molecule type" value="Transcribed_RNA"/>
</dbReference>
<dbReference type="PANTHER" id="PTHR46599:SF3">
    <property type="entry name" value="PIGGYBAC TRANSPOSABLE ELEMENT-DERIVED PROTEIN 4"/>
    <property type="match status" value="1"/>
</dbReference>
<evidence type="ECO:0000259" key="2">
    <source>
        <dbReference type="Pfam" id="PF13842"/>
    </source>
</evidence>
<protein>
    <submittedName>
        <fullName evidence="4">Uncharacterized protein</fullName>
    </submittedName>
</protein>
<evidence type="ECO:0000313" key="5">
    <source>
        <dbReference type="EMBL" id="JAT04089.1"/>
    </source>
</evidence>
<dbReference type="Pfam" id="PF13842">
    <property type="entry name" value="zf-Tnp_2"/>
    <property type="match status" value="1"/>
</dbReference>
<feature type="compositionally biased region" description="Acidic residues" evidence="1">
    <location>
        <begin position="36"/>
        <end position="53"/>
    </location>
</feature>
<dbReference type="AlphaFoldDB" id="A0A1B6HI21"/>
<evidence type="ECO:0000313" key="4">
    <source>
        <dbReference type="EMBL" id="JAS74271.1"/>
    </source>
</evidence>
<proteinExistence type="predicted"/>
<dbReference type="InterPro" id="IPR029526">
    <property type="entry name" value="PGBD"/>
</dbReference>
<dbReference type="EMBL" id="GECU01003618">
    <property type="protein sequence ID" value="JAT04089.1"/>
    <property type="molecule type" value="Transcribed_RNA"/>
</dbReference>
<reference evidence="4" key="1">
    <citation type="submission" date="2015-11" db="EMBL/GenBank/DDBJ databases">
        <title>De novo transcriptome assembly of four potential Pierce s Disease insect vectors from Arizona vineyards.</title>
        <authorList>
            <person name="Tassone E.E."/>
        </authorList>
    </citation>
    <scope>NUCLEOTIDE SEQUENCE</scope>
</reference>
<accession>A0A1B6HI21</accession>
<dbReference type="Pfam" id="PF13843">
    <property type="entry name" value="DDE_Tnp_1_7"/>
    <property type="match status" value="1"/>
</dbReference>
<evidence type="ECO:0000256" key="1">
    <source>
        <dbReference type="SAM" id="MobiDB-lite"/>
    </source>
</evidence>
<feature type="domain" description="PiggyBac transposable element-derived protein 4 C-terminal zinc-finger" evidence="2">
    <location>
        <begin position="498"/>
        <end position="542"/>
    </location>
</feature>